<gene>
    <name evidence="2" type="ORF">K461DRAFT_321491</name>
</gene>
<name>A0A9P4J503_9PEZI</name>
<dbReference type="AlphaFoldDB" id="A0A9P4J503"/>
<dbReference type="Proteomes" id="UP000799439">
    <property type="component" value="Unassembled WGS sequence"/>
</dbReference>
<keyword evidence="3" id="KW-1185">Reference proteome</keyword>
<sequence length="108" mass="11718">MGLIDTLRSKYELYRLEQRYTRRDKRTTFASGATYVDGEYVYRNGRPPLSPGEGAPNDDDLPSPSAAANTTAPKSPASSTGPSSPSTPDVGEVKGPWGRVRDDVWGAR</sequence>
<evidence type="ECO:0000256" key="1">
    <source>
        <dbReference type="SAM" id="MobiDB-lite"/>
    </source>
</evidence>
<feature type="compositionally biased region" description="Low complexity" evidence="1">
    <location>
        <begin position="62"/>
        <end position="88"/>
    </location>
</feature>
<comment type="caution">
    <text evidence="2">The sequence shown here is derived from an EMBL/GenBank/DDBJ whole genome shotgun (WGS) entry which is preliminary data.</text>
</comment>
<organism evidence="2 3">
    <name type="scientific">Myriangium duriaei CBS 260.36</name>
    <dbReference type="NCBI Taxonomy" id="1168546"/>
    <lineage>
        <taxon>Eukaryota</taxon>
        <taxon>Fungi</taxon>
        <taxon>Dikarya</taxon>
        <taxon>Ascomycota</taxon>
        <taxon>Pezizomycotina</taxon>
        <taxon>Dothideomycetes</taxon>
        <taxon>Dothideomycetidae</taxon>
        <taxon>Myriangiales</taxon>
        <taxon>Myriangiaceae</taxon>
        <taxon>Myriangium</taxon>
    </lineage>
</organism>
<proteinExistence type="predicted"/>
<protein>
    <submittedName>
        <fullName evidence="2">Uncharacterized protein</fullName>
    </submittedName>
</protein>
<evidence type="ECO:0000313" key="2">
    <source>
        <dbReference type="EMBL" id="KAF2152494.1"/>
    </source>
</evidence>
<feature type="compositionally biased region" description="Basic and acidic residues" evidence="1">
    <location>
        <begin position="99"/>
        <end position="108"/>
    </location>
</feature>
<evidence type="ECO:0000313" key="3">
    <source>
        <dbReference type="Proteomes" id="UP000799439"/>
    </source>
</evidence>
<reference evidence="2" key="1">
    <citation type="journal article" date="2020" name="Stud. Mycol.">
        <title>101 Dothideomycetes genomes: a test case for predicting lifestyles and emergence of pathogens.</title>
        <authorList>
            <person name="Haridas S."/>
            <person name="Albert R."/>
            <person name="Binder M."/>
            <person name="Bloem J."/>
            <person name="Labutti K."/>
            <person name="Salamov A."/>
            <person name="Andreopoulos B."/>
            <person name="Baker S."/>
            <person name="Barry K."/>
            <person name="Bills G."/>
            <person name="Bluhm B."/>
            <person name="Cannon C."/>
            <person name="Castanera R."/>
            <person name="Culley D."/>
            <person name="Daum C."/>
            <person name="Ezra D."/>
            <person name="Gonzalez J."/>
            <person name="Henrissat B."/>
            <person name="Kuo A."/>
            <person name="Liang C."/>
            <person name="Lipzen A."/>
            <person name="Lutzoni F."/>
            <person name="Magnuson J."/>
            <person name="Mondo S."/>
            <person name="Nolan M."/>
            <person name="Ohm R."/>
            <person name="Pangilinan J."/>
            <person name="Park H.-J."/>
            <person name="Ramirez L."/>
            <person name="Alfaro M."/>
            <person name="Sun H."/>
            <person name="Tritt A."/>
            <person name="Yoshinaga Y."/>
            <person name="Zwiers L.-H."/>
            <person name="Turgeon B."/>
            <person name="Goodwin S."/>
            <person name="Spatafora J."/>
            <person name="Crous P."/>
            <person name="Grigoriev I."/>
        </authorList>
    </citation>
    <scope>NUCLEOTIDE SEQUENCE</scope>
    <source>
        <strain evidence="2">CBS 260.36</strain>
    </source>
</reference>
<dbReference type="EMBL" id="ML996086">
    <property type="protein sequence ID" value="KAF2152494.1"/>
    <property type="molecule type" value="Genomic_DNA"/>
</dbReference>
<dbReference type="OrthoDB" id="5285218at2759"/>
<accession>A0A9P4J503</accession>
<feature type="region of interest" description="Disordered" evidence="1">
    <location>
        <begin position="40"/>
        <end position="108"/>
    </location>
</feature>